<name>A0A5C5FN72_9BASI</name>
<feature type="compositionally biased region" description="Low complexity" evidence="1">
    <location>
        <begin position="188"/>
        <end position="212"/>
    </location>
</feature>
<evidence type="ECO:0000256" key="1">
    <source>
        <dbReference type="SAM" id="MobiDB-lite"/>
    </source>
</evidence>
<feature type="compositionally biased region" description="Polar residues" evidence="1">
    <location>
        <begin position="435"/>
        <end position="452"/>
    </location>
</feature>
<feature type="compositionally biased region" description="Polar residues" evidence="1">
    <location>
        <begin position="69"/>
        <end position="85"/>
    </location>
</feature>
<feature type="compositionally biased region" description="Low complexity" evidence="1">
    <location>
        <begin position="335"/>
        <end position="346"/>
    </location>
</feature>
<accession>A0A5C5FN72</accession>
<feature type="compositionally biased region" description="Basic and acidic residues" evidence="1">
    <location>
        <begin position="607"/>
        <end position="620"/>
    </location>
</feature>
<feature type="compositionally biased region" description="Polar residues" evidence="1">
    <location>
        <begin position="16"/>
        <end position="30"/>
    </location>
</feature>
<dbReference type="OrthoDB" id="2538133at2759"/>
<sequence>MAGDASPAPLPPIIKRSTSPSHAAVSNSALRSPVFADGPPSPGVLAAPTAAGQQQQQQSQAQQGGYFSPQPSSILLNKGEGSSSAGVAPRSSTSRDRNDDVSDRTSPGLHLHAPEARSPSGVSPGTVASSGLLRIASPDGSAASDGGFSSDGGGPASTVPSTVGSPAGTTTFAKPTLSTLYTGGGAAVAGSPGSQAAQADEAAQAALRRASSPPSPHCHFAPLPKPEERPTTRRNSTANRVKPFVPPPRVSAESSAAVDDDDHLHSPLGTYHPGDSSIPSASALSQRLSSSLTFADGRSPTHSPYPSHASSHGHGSASPSRPTSRRSSSSRRSRSPSPHAARFRPSTHPTQSAGVSSRTHSPNLSRHTSTDALSLHYIEAAGEAAAVARERHAISRTSSRAGSERGGGAGVEWQVGGGEEGGAFGQATTGGQPGSRRTSTDRGQSLSRTGSSAGFVDRDKEADLHRLADKAALGNVDAERAVSPALAAQAKRERSASRGAQGGDGREEPRATVIGRRGENEEVVEVGPGEDKDEGELEEVLEEPEEEEGDEEAQDDDDDDEDDDDEEQEEDDGQAERSRDEDDDDDDDDEEPQEERKTSKGAAVEVVRWHRPERDQERDQQPTPTLRGASPSPGRATPTDAGGTSLAPPVPSPTAP</sequence>
<reference evidence="2 3" key="1">
    <citation type="submission" date="2019-03" db="EMBL/GenBank/DDBJ databases">
        <title>Rhodosporidium diobovatum UCD-FST 08-225 genome sequencing, assembly, and annotation.</title>
        <authorList>
            <person name="Fakankun I.U."/>
            <person name="Fristensky B."/>
            <person name="Levin D.B."/>
        </authorList>
    </citation>
    <scope>NUCLEOTIDE SEQUENCE [LARGE SCALE GENOMIC DNA]</scope>
    <source>
        <strain evidence="2 3">UCD-FST 08-225</strain>
    </source>
</reference>
<comment type="caution">
    <text evidence="2">The sequence shown here is derived from an EMBL/GenBank/DDBJ whole genome shotgun (WGS) entry which is preliminary data.</text>
</comment>
<organism evidence="2 3">
    <name type="scientific">Rhodotorula diobovata</name>
    <dbReference type="NCBI Taxonomy" id="5288"/>
    <lineage>
        <taxon>Eukaryota</taxon>
        <taxon>Fungi</taxon>
        <taxon>Dikarya</taxon>
        <taxon>Basidiomycota</taxon>
        <taxon>Pucciniomycotina</taxon>
        <taxon>Microbotryomycetes</taxon>
        <taxon>Sporidiobolales</taxon>
        <taxon>Sporidiobolaceae</taxon>
        <taxon>Rhodotorula</taxon>
    </lineage>
</organism>
<feature type="compositionally biased region" description="Polar residues" evidence="1">
    <location>
        <begin position="120"/>
        <end position="129"/>
    </location>
</feature>
<feature type="region of interest" description="Disordered" evidence="1">
    <location>
        <begin position="471"/>
        <end position="656"/>
    </location>
</feature>
<feature type="compositionally biased region" description="Low complexity" evidence="1">
    <location>
        <begin position="300"/>
        <end position="327"/>
    </location>
</feature>
<dbReference type="STRING" id="5288.A0A5C5FN72"/>
<feature type="compositionally biased region" description="Basic and acidic residues" evidence="1">
    <location>
        <begin position="504"/>
        <end position="520"/>
    </location>
</feature>
<feature type="compositionally biased region" description="Low complexity" evidence="1">
    <location>
        <begin position="280"/>
        <end position="292"/>
    </location>
</feature>
<keyword evidence="3" id="KW-1185">Reference proteome</keyword>
<dbReference type="Proteomes" id="UP000311382">
    <property type="component" value="Unassembled WGS sequence"/>
</dbReference>
<feature type="compositionally biased region" description="Acidic residues" evidence="1">
    <location>
        <begin position="581"/>
        <end position="593"/>
    </location>
</feature>
<evidence type="ECO:0000313" key="3">
    <source>
        <dbReference type="Proteomes" id="UP000311382"/>
    </source>
</evidence>
<proteinExistence type="predicted"/>
<feature type="compositionally biased region" description="Low complexity" evidence="1">
    <location>
        <begin position="50"/>
        <end position="65"/>
    </location>
</feature>
<feature type="compositionally biased region" description="Gly residues" evidence="1">
    <location>
        <begin position="404"/>
        <end position="424"/>
    </location>
</feature>
<gene>
    <name evidence="2" type="ORF">DMC30DRAFT_449142</name>
</gene>
<feature type="compositionally biased region" description="Acidic residues" evidence="1">
    <location>
        <begin position="531"/>
        <end position="573"/>
    </location>
</feature>
<feature type="region of interest" description="Disordered" evidence="1">
    <location>
        <begin position="384"/>
        <end position="459"/>
    </location>
</feature>
<feature type="compositionally biased region" description="Basic and acidic residues" evidence="1">
    <location>
        <begin position="93"/>
        <end position="103"/>
    </location>
</feature>
<dbReference type="AlphaFoldDB" id="A0A5C5FN72"/>
<dbReference type="EMBL" id="SOZI01000156">
    <property type="protein sequence ID" value="TNY18105.1"/>
    <property type="molecule type" value="Genomic_DNA"/>
</dbReference>
<evidence type="ECO:0000313" key="2">
    <source>
        <dbReference type="EMBL" id="TNY18105.1"/>
    </source>
</evidence>
<protein>
    <submittedName>
        <fullName evidence="2">Uncharacterized protein</fullName>
    </submittedName>
</protein>
<feature type="compositionally biased region" description="Polar residues" evidence="1">
    <location>
        <begin position="347"/>
        <end position="368"/>
    </location>
</feature>
<feature type="compositionally biased region" description="Low complexity" evidence="1">
    <location>
        <begin position="136"/>
        <end position="148"/>
    </location>
</feature>
<feature type="region of interest" description="Disordered" evidence="1">
    <location>
        <begin position="1"/>
        <end position="368"/>
    </location>
</feature>
<feature type="compositionally biased region" description="Polar residues" evidence="1">
    <location>
        <begin position="158"/>
        <end position="181"/>
    </location>
</feature>